<keyword evidence="3" id="KW-1185">Reference proteome</keyword>
<dbReference type="EMBL" id="JAGDFL010000870">
    <property type="protein sequence ID" value="KAG7380404.1"/>
    <property type="molecule type" value="Genomic_DNA"/>
</dbReference>
<dbReference type="OrthoDB" id="115116at2759"/>
<name>A0A8T1VLX8_9STRA</name>
<accession>A0A8T1VLX8</accession>
<evidence type="ECO:0000313" key="3">
    <source>
        <dbReference type="Proteomes" id="UP000693981"/>
    </source>
</evidence>
<sequence length="399" mass="45798">MSFTPVTDDKMVTQDEALEVLGDCDGNHEEPFPLNDIDELLSSMVGELKGTKRTRHESTSPPQKQKRTKSPANSSTASQRRRKAELQSLREQATELEAYLAWLQQHQRQERSKGAASQDITRLLEYDHAIELFRTRRQKENINRKLKKIVDDQTKIFNAMRGILHRRSTTHGMHFVQESASFYFHNSILRADNAAAVNAELTAKVEDFYRQKRFTPPEQPIINITIEPKYDEQRKCNLVELVTTTPLECSAPKVADGILSTFERNGSRRVENNALRMKSEREIQHRDGSFHIDILLFVRKFMENDRAIIIWSDMLLLPSKALRYRTMGYTIVSPSETDPSNACVVHTVAKFFSDPVQDGEGPNSADSKRVEETVLGAMTRTLRKFHHDEQNRLVESALE</sequence>
<evidence type="ECO:0000313" key="2">
    <source>
        <dbReference type="EMBL" id="KAG7380404.1"/>
    </source>
</evidence>
<comment type="caution">
    <text evidence="2">The sequence shown here is derived from an EMBL/GenBank/DDBJ whole genome shotgun (WGS) entry which is preliminary data.</text>
</comment>
<dbReference type="Proteomes" id="UP000693981">
    <property type="component" value="Unassembled WGS sequence"/>
</dbReference>
<dbReference type="AlphaFoldDB" id="A0A8T1VLX8"/>
<gene>
    <name evidence="2" type="ORF">PHYBOEH_011474</name>
</gene>
<protein>
    <recommendedName>
        <fullName evidence="4">M96 mating-specific protein family</fullName>
    </recommendedName>
</protein>
<feature type="region of interest" description="Disordered" evidence="1">
    <location>
        <begin position="23"/>
        <end position="88"/>
    </location>
</feature>
<evidence type="ECO:0008006" key="4">
    <source>
        <dbReference type="Google" id="ProtNLM"/>
    </source>
</evidence>
<reference evidence="2" key="1">
    <citation type="submission" date="2021-02" db="EMBL/GenBank/DDBJ databases">
        <authorList>
            <person name="Palmer J.M."/>
        </authorList>
    </citation>
    <scope>NUCLEOTIDE SEQUENCE</scope>
    <source>
        <strain evidence="2">SCRP23</strain>
    </source>
</reference>
<proteinExistence type="predicted"/>
<evidence type="ECO:0000256" key="1">
    <source>
        <dbReference type="SAM" id="MobiDB-lite"/>
    </source>
</evidence>
<organism evidence="2 3">
    <name type="scientific">Phytophthora boehmeriae</name>
    <dbReference type="NCBI Taxonomy" id="109152"/>
    <lineage>
        <taxon>Eukaryota</taxon>
        <taxon>Sar</taxon>
        <taxon>Stramenopiles</taxon>
        <taxon>Oomycota</taxon>
        <taxon>Peronosporomycetes</taxon>
        <taxon>Peronosporales</taxon>
        <taxon>Peronosporaceae</taxon>
        <taxon>Phytophthora</taxon>
    </lineage>
</organism>